<protein>
    <submittedName>
        <fullName evidence="2">Uncharacterized protein</fullName>
    </submittedName>
</protein>
<organism evidence="2 3">
    <name type="scientific">Aerophobetes bacterium</name>
    <dbReference type="NCBI Taxonomy" id="2030807"/>
    <lineage>
        <taxon>Bacteria</taxon>
        <taxon>Candidatus Aerophobota</taxon>
    </lineage>
</organism>
<evidence type="ECO:0000256" key="1">
    <source>
        <dbReference type="SAM" id="MobiDB-lite"/>
    </source>
</evidence>
<dbReference type="Proteomes" id="UP000319130">
    <property type="component" value="Unassembled WGS sequence"/>
</dbReference>
<dbReference type="EMBL" id="SOIZ01000101">
    <property type="protein sequence ID" value="TET63465.1"/>
    <property type="molecule type" value="Genomic_DNA"/>
</dbReference>
<feature type="compositionally biased region" description="Basic and acidic residues" evidence="1">
    <location>
        <begin position="50"/>
        <end position="66"/>
    </location>
</feature>
<gene>
    <name evidence="2" type="ORF">E3J48_02425</name>
</gene>
<dbReference type="AlphaFoldDB" id="A0A523W8Y2"/>
<evidence type="ECO:0000313" key="2">
    <source>
        <dbReference type="EMBL" id="TET63465.1"/>
    </source>
</evidence>
<sequence length="66" mass="7349">MNIVLNLKQSQLQGVLEVLGRMGGTVDIVLNIKDGQSEKEISGITPRPSEWIEKQEEEKEAKEEGV</sequence>
<comment type="caution">
    <text evidence="2">The sequence shown here is derived from an EMBL/GenBank/DDBJ whole genome shotgun (WGS) entry which is preliminary data.</text>
</comment>
<reference evidence="2 3" key="1">
    <citation type="submission" date="2019-03" db="EMBL/GenBank/DDBJ databases">
        <title>Metabolic potential of uncultured bacteria and archaea associated with petroleum seepage in deep-sea sediments.</title>
        <authorList>
            <person name="Dong X."/>
            <person name="Hubert C."/>
        </authorList>
    </citation>
    <scope>NUCLEOTIDE SEQUENCE [LARGE SCALE GENOMIC DNA]</scope>
    <source>
        <strain evidence="2">E29_bin52</strain>
    </source>
</reference>
<evidence type="ECO:0000313" key="3">
    <source>
        <dbReference type="Proteomes" id="UP000319130"/>
    </source>
</evidence>
<name>A0A523W8Y2_UNCAE</name>
<accession>A0A523W8Y2</accession>
<proteinExistence type="predicted"/>
<feature type="region of interest" description="Disordered" evidence="1">
    <location>
        <begin position="39"/>
        <end position="66"/>
    </location>
</feature>